<proteinExistence type="predicted"/>
<keyword evidence="2" id="KW-1185">Reference proteome</keyword>
<organism evidence="2 3">
    <name type="scientific">Nicrophorus vespilloides</name>
    <name type="common">Boreal carrion beetle</name>
    <dbReference type="NCBI Taxonomy" id="110193"/>
    <lineage>
        <taxon>Eukaryota</taxon>
        <taxon>Metazoa</taxon>
        <taxon>Ecdysozoa</taxon>
        <taxon>Arthropoda</taxon>
        <taxon>Hexapoda</taxon>
        <taxon>Insecta</taxon>
        <taxon>Pterygota</taxon>
        <taxon>Neoptera</taxon>
        <taxon>Endopterygota</taxon>
        <taxon>Coleoptera</taxon>
        <taxon>Polyphaga</taxon>
        <taxon>Staphyliniformia</taxon>
        <taxon>Silphidae</taxon>
        <taxon>Nicrophorinae</taxon>
        <taxon>Nicrophorus</taxon>
    </lineage>
</organism>
<evidence type="ECO:0000256" key="1">
    <source>
        <dbReference type="SAM" id="Coils"/>
    </source>
</evidence>
<reference evidence="3" key="1">
    <citation type="submission" date="2025-08" db="UniProtKB">
        <authorList>
            <consortium name="RefSeq"/>
        </authorList>
    </citation>
    <scope>IDENTIFICATION</scope>
    <source>
        <tissue evidence="3">Whole Larva</tissue>
    </source>
</reference>
<feature type="coiled-coil region" evidence="1">
    <location>
        <begin position="123"/>
        <end position="226"/>
    </location>
</feature>
<dbReference type="RefSeq" id="XP_017780370.1">
    <property type="nucleotide sequence ID" value="XM_017924881.1"/>
</dbReference>
<keyword evidence="1" id="KW-0175">Coiled coil</keyword>
<feature type="coiled-coil region" evidence="1">
    <location>
        <begin position="46"/>
        <end position="80"/>
    </location>
</feature>
<protein>
    <submittedName>
        <fullName evidence="3">Uncharacterized protein At4g38062-like</fullName>
    </submittedName>
</protein>
<gene>
    <name evidence="3" type="primary">LOC108565433</name>
</gene>
<evidence type="ECO:0000313" key="3">
    <source>
        <dbReference type="RefSeq" id="XP_017780370.1"/>
    </source>
</evidence>
<dbReference type="Proteomes" id="UP000695000">
    <property type="component" value="Unplaced"/>
</dbReference>
<sequence>MMMSETSTNIHSIWLDACDVELLNKKRMHIKLDAYKDRYFRNSTLLANKNKQLDKAREDLEDLTKKYNDLKFEAECEKRTNKMMYSKMKSYQEANLVMESKLKACIEAKAESAANYEDIYLENKSIKEMLLKLEHEKRELNQTVEDLSAKDIYHNLYKTDLIKQHEKTKQLLSSLQENMEKLNQEHASLENISERTKENFLKLHSIAFVEQKLQEVINEKIQIENRMMYYKGKCDQMEHLLDRSDFSPIEKKCEYFFREWKKGVESQKVQATMHRNMVKSLMDNLSKEQAINANLIIQQRNKDEIIESLERNVAELQLQQDMSVLYVKEETDAIYEKCGE</sequence>
<name>A0ABM1N0M0_NICVS</name>
<dbReference type="GeneID" id="108565433"/>
<accession>A0ABM1N0M0</accession>
<evidence type="ECO:0000313" key="2">
    <source>
        <dbReference type="Proteomes" id="UP000695000"/>
    </source>
</evidence>